<dbReference type="AlphaFoldDB" id="A0A1T3CZL5"/>
<feature type="transmembrane region" description="Helical" evidence="9">
    <location>
        <begin position="376"/>
        <end position="394"/>
    </location>
</feature>
<dbReference type="InterPro" id="IPR005828">
    <property type="entry name" value="MFS_sugar_transport-like"/>
</dbReference>
<dbReference type="Gene3D" id="1.20.1250.20">
    <property type="entry name" value="MFS general substrate transporter like domains"/>
    <property type="match status" value="1"/>
</dbReference>
<keyword evidence="3 7" id="KW-0813">Transport</keyword>
<sequence>MSRYVPNLYNFWIVIFVALGSAACAYSIAVIGSTTGQPSFYRSLGLAMQGEPGYSRTNHLIGAFNGVNSAGAALGAIQSAWLMERYSRKYTIQFGALIQIIGGALCAGSINVAMFLAGRFIVGWAIGILYTAIPVYQSEMSTPATRGFMVSMHGIMIAIGYLLSSWIGFGVYFITANGSDSSFPWRFPISFQIVPAILLLVGSPRLPFSPRWLVQKGRYEEAKEVLRSLHTLKDSDDHTISNREFDQIRQQTEADLAVKEHTTWYELVRTPGNRKRALIAVFLFWGNQMTGNLVIANYGTIIFASLGMTGYMPLLLLALWIVVSVGGNTICALFLDRFGRRNFMLVGIAGMFAALLGECITQAVSVNNDPNSNIPGKRAAAFFLFLWIAFYSSCQDGTQYVYLAEIYPNYLRGQGTAFGIFNLFIASIVVLVAAPTAFSTIGWRFFIVFIVPTFFYFWIVYFMFPETRLKSLEEIAELFSESVAVHLDEANAEDEKTEGVSMTENVSVSKDGATTKQETV</sequence>
<evidence type="ECO:0000256" key="2">
    <source>
        <dbReference type="ARBA" id="ARBA00010992"/>
    </source>
</evidence>
<evidence type="ECO:0000256" key="5">
    <source>
        <dbReference type="ARBA" id="ARBA00022989"/>
    </source>
</evidence>
<evidence type="ECO:0000256" key="1">
    <source>
        <dbReference type="ARBA" id="ARBA00004141"/>
    </source>
</evidence>
<keyword evidence="4 9" id="KW-0812">Transmembrane</keyword>
<dbReference type="Proteomes" id="UP000191004">
    <property type="component" value="Unassembled WGS sequence"/>
</dbReference>
<dbReference type="PROSITE" id="PS50850">
    <property type="entry name" value="MFS"/>
    <property type="match status" value="1"/>
</dbReference>
<dbReference type="InterPro" id="IPR020846">
    <property type="entry name" value="MFS_dom"/>
</dbReference>
<feature type="transmembrane region" description="Helical" evidence="9">
    <location>
        <begin position="277"/>
        <end position="299"/>
    </location>
</feature>
<proteinExistence type="inferred from homology"/>
<comment type="subcellular location">
    <subcellularLocation>
        <location evidence="1">Membrane</location>
        <topology evidence="1">Multi-pass membrane protein</topology>
    </subcellularLocation>
</comment>
<feature type="transmembrane region" description="Helical" evidence="9">
    <location>
        <begin position="12"/>
        <end position="32"/>
    </location>
</feature>
<feature type="compositionally biased region" description="Polar residues" evidence="8">
    <location>
        <begin position="500"/>
        <end position="520"/>
    </location>
</feature>
<comment type="similarity">
    <text evidence="2 7">Belongs to the major facilitator superfamily. Sugar transporter (TC 2.A.1.1) family.</text>
</comment>
<dbReference type="PANTHER" id="PTHR48022">
    <property type="entry name" value="PLASTIDIC GLUCOSE TRANSPORTER 4"/>
    <property type="match status" value="1"/>
</dbReference>
<feature type="domain" description="Major facilitator superfamily (MFS) profile" evidence="10">
    <location>
        <begin position="13"/>
        <end position="468"/>
    </location>
</feature>
<evidence type="ECO:0000256" key="9">
    <source>
        <dbReference type="SAM" id="Phobius"/>
    </source>
</evidence>
<dbReference type="InterPro" id="IPR050360">
    <property type="entry name" value="MFS_Sugar_Transporters"/>
</dbReference>
<feature type="transmembrane region" description="Helical" evidence="9">
    <location>
        <begin position="441"/>
        <end position="464"/>
    </location>
</feature>
<name>A0A1T3CZL5_9HYPO</name>
<evidence type="ECO:0000256" key="7">
    <source>
        <dbReference type="RuleBase" id="RU003346"/>
    </source>
</evidence>
<feature type="region of interest" description="Disordered" evidence="8">
    <location>
        <begin position="491"/>
        <end position="520"/>
    </location>
</feature>
<gene>
    <name evidence="11" type="ORF">A0O28_0065360</name>
</gene>
<feature type="transmembrane region" description="Helical" evidence="9">
    <location>
        <begin position="415"/>
        <end position="435"/>
    </location>
</feature>
<reference evidence="11 12" key="1">
    <citation type="submission" date="2016-04" db="EMBL/GenBank/DDBJ databases">
        <title>Multiple horizontal gene transfer events from other fungi enriched the ability of the initially mycotrophic fungus Trichoderma (Ascomycota) to feed on dead plant biomass.</title>
        <authorList>
            <person name="Atanasova L."/>
            <person name="Chenthamara K."/>
            <person name="Zhang J."/>
            <person name="Grujic M."/>
            <person name="Henrissat B."/>
            <person name="Kuo A."/>
            <person name="Aertz A."/>
            <person name="Salamov A."/>
            <person name="Lipzen A."/>
            <person name="Labutti K."/>
            <person name="Barry K."/>
            <person name="Miao Y."/>
            <person name="Rahimi M.J."/>
            <person name="Shen Q."/>
            <person name="Grigoriev I.V."/>
            <person name="Kubicek C.P."/>
            <person name="Druzhinina I.S."/>
        </authorList>
    </citation>
    <scope>NUCLEOTIDE SEQUENCE [LARGE SCALE GENOMIC DNA]</scope>
    <source>
        <strain evidence="11 12">NJAU 4742</strain>
    </source>
</reference>
<evidence type="ECO:0000313" key="12">
    <source>
        <dbReference type="Proteomes" id="UP000191004"/>
    </source>
</evidence>
<feature type="transmembrane region" description="Helical" evidence="9">
    <location>
        <begin position="148"/>
        <end position="169"/>
    </location>
</feature>
<dbReference type="InterPro" id="IPR036259">
    <property type="entry name" value="MFS_trans_sf"/>
</dbReference>
<comment type="caution">
    <text evidence="11">The sequence shown here is derived from an EMBL/GenBank/DDBJ whole genome shotgun (WGS) entry which is preliminary data.</text>
</comment>
<dbReference type="Pfam" id="PF00083">
    <property type="entry name" value="Sugar_tr"/>
    <property type="match status" value="1"/>
</dbReference>
<evidence type="ECO:0000259" key="10">
    <source>
        <dbReference type="PROSITE" id="PS50850"/>
    </source>
</evidence>
<keyword evidence="6 9" id="KW-0472">Membrane</keyword>
<evidence type="ECO:0000256" key="8">
    <source>
        <dbReference type="SAM" id="MobiDB-lite"/>
    </source>
</evidence>
<dbReference type="SUPFAM" id="SSF103473">
    <property type="entry name" value="MFS general substrate transporter"/>
    <property type="match status" value="1"/>
</dbReference>
<dbReference type="GO" id="GO:0005351">
    <property type="term" value="F:carbohydrate:proton symporter activity"/>
    <property type="evidence" value="ECO:0007669"/>
    <property type="project" value="TreeGrafter"/>
</dbReference>
<feature type="transmembrane region" description="Helical" evidence="9">
    <location>
        <begin position="90"/>
        <end position="110"/>
    </location>
</feature>
<dbReference type="InterPro" id="IPR003663">
    <property type="entry name" value="Sugar/inositol_transpt"/>
</dbReference>
<feature type="transmembrane region" description="Helical" evidence="9">
    <location>
        <begin position="342"/>
        <end position="364"/>
    </location>
</feature>
<evidence type="ECO:0000313" key="11">
    <source>
        <dbReference type="EMBL" id="OPB46415.1"/>
    </source>
</evidence>
<dbReference type="NCBIfam" id="TIGR00879">
    <property type="entry name" value="SP"/>
    <property type="match status" value="1"/>
</dbReference>
<dbReference type="PANTHER" id="PTHR48022:SF38">
    <property type="entry name" value="MAJOR FACILITATOR SUPERFAMILY (MFS) PROFILE DOMAIN-CONTAINING PROTEIN-RELATED"/>
    <property type="match status" value="1"/>
</dbReference>
<evidence type="ECO:0000256" key="3">
    <source>
        <dbReference type="ARBA" id="ARBA00022448"/>
    </source>
</evidence>
<protein>
    <submittedName>
        <fullName evidence="11">MFS sugar transporter</fullName>
    </submittedName>
</protein>
<feature type="transmembrane region" description="Helical" evidence="9">
    <location>
        <begin position="189"/>
        <end position="208"/>
    </location>
</feature>
<dbReference type="EMBL" id="LVVK01000003">
    <property type="protein sequence ID" value="OPB46415.1"/>
    <property type="molecule type" value="Genomic_DNA"/>
</dbReference>
<accession>A0A1T3CZL5</accession>
<feature type="transmembrane region" description="Helical" evidence="9">
    <location>
        <begin position="311"/>
        <end position="335"/>
    </location>
</feature>
<keyword evidence="12" id="KW-1185">Reference proteome</keyword>
<feature type="transmembrane region" description="Helical" evidence="9">
    <location>
        <begin position="116"/>
        <end position="136"/>
    </location>
</feature>
<organism evidence="11 12">
    <name type="scientific">Trichoderma guizhouense</name>
    <dbReference type="NCBI Taxonomy" id="1491466"/>
    <lineage>
        <taxon>Eukaryota</taxon>
        <taxon>Fungi</taxon>
        <taxon>Dikarya</taxon>
        <taxon>Ascomycota</taxon>
        <taxon>Pezizomycotina</taxon>
        <taxon>Sordariomycetes</taxon>
        <taxon>Hypocreomycetidae</taxon>
        <taxon>Hypocreales</taxon>
        <taxon>Hypocreaceae</taxon>
        <taxon>Trichoderma</taxon>
    </lineage>
</organism>
<dbReference type="PROSITE" id="PS51257">
    <property type="entry name" value="PROKAR_LIPOPROTEIN"/>
    <property type="match status" value="1"/>
</dbReference>
<keyword evidence="11" id="KW-0762">Sugar transport</keyword>
<evidence type="ECO:0000256" key="4">
    <source>
        <dbReference type="ARBA" id="ARBA00022692"/>
    </source>
</evidence>
<keyword evidence="5 9" id="KW-1133">Transmembrane helix</keyword>
<evidence type="ECO:0000256" key="6">
    <source>
        <dbReference type="ARBA" id="ARBA00023136"/>
    </source>
</evidence>
<dbReference type="GO" id="GO:0016020">
    <property type="term" value="C:membrane"/>
    <property type="evidence" value="ECO:0007669"/>
    <property type="project" value="UniProtKB-SubCell"/>
</dbReference>